<comment type="caution">
    <text evidence="1">The sequence shown here is derived from an EMBL/GenBank/DDBJ whole genome shotgun (WGS) entry which is preliminary data.</text>
</comment>
<accession>A0A094YFN3</accession>
<sequence length="430" mass="46185">MAPQLGNFVLETATAPGTGSFTLNGPETSRRSFSAAFPNGGSVFYFADDGSSAEWGVGTLTIGTPSTLSRTTIIGTTSGGTSALNFSGSVEVYNEIPAEYVPIFEADGHLIVKSISDWTKRQALGAADAEARYIGRAGGSKDYAPLQGGVQISTGNMWFSYKDSGGAIKYAFAQQAGDYATHTDVANVINNNIVIAGQMHVDTTGYLQIYRKSNVGTDGIVDLYSHWSSPNNNVARVDAQGNIYTLKSGSIYLDNPYANSGNNGDWNEAPGIQFGLSSRGSNARMWYEEHVGQIDQLTLLLNGYGHKTYFWFGPDGRLNSSAGLMALKSEIPTDIYSGTSFNNDFSTSDDRIINLPYGNILQCFRVDNVSSGRISFPQAFSSTPQSIVVQAITGGVIAHYHCVWEPDASGFTLNLYGSYDAIYVQAKGKR</sequence>
<reference evidence="1 2" key="1">
    <citation type="submission" date="2014-06" db="EMBL/GenBank/DDBJ databases">
        <title>Functional and comparative genomic analyses of the Drosophila gut microbiota identify candidate symbiosis factors.</title>
        <authorList>
            <person name="Newell P.D."/>
            <person name="Chaston J.M."/>
            <person name="Douglas A.E."/>
        </authorList>
    </citation>
    <scope>NUCLEOTIDE SEQUENCE [LARGE SCALE GENOMIC DNA]</scope>
    <source>
        <strain evidence="1 2">DmCS_006</strain>
    </source>
</reference>
<dbReference type="AlphaFoldDB" id="A0A094YFN3"/>
<dbReference type="RefSeq" id="WP_052051568.1">
    <property type="nucleotide sequence ID" value="NZ_JAUYUW010000001.1"/>
</dbReference>
<organism evidence="1 2">
    <name type="scientific">Acetobacter tropicalis</name>
    <dbReference type="NCBI Taxonomy" id="104102"/>
    <lineage>
        <taxon>Bacteria</taxon>
        <taxon>Pseudomonadati</taxon>
        <taxon>Pseudomonadota</taxon>
        <taxon>Alphaproteobacteria</taxon>
        <taxon>Acetobacterales</taxon>
        <taxon>Acetobacteraceae</taxon>
        <taxon>Acetobacter</taxon>
    </lineage>
</organism>
<evidence type="ECO:0000313" key="1">
    <source>
        <dbReference type="EMBL" id="KGB20820.1"/>
    </source>
</evidence>
<dbReference type="Proteomes" id="UP000029448">
    <property type="component" value="Unassembled WGS sequence"/>
</dbReference>
<dbReference type="PATRIC" id="fig|104102.7.peg.3416"/>
<proteinExistence type="predicted"/>
<keyword evidence="2" id="KW-1185">Reference proteome</keyword>
<dbReference type="STRING" id="104102.AtDm6_3470"/>
<dbReference type="EMBL" id="JOKM01000114">
    <property type="protein sequence ID" value="KGB20820.1"/>
    <property type="molecule type" value="Genomic_DNA"/>
</dbReference>
<name>A0A094YFN3_9PROT</name>
<protein>
    <submittedName>
        <fullName evidence="1">Uncharacterized protein</fullName>
    </submittedName>
</protein>
<gene>
    <name evidence="1" type="ORF">AtDm6_3470</name>
</gene>
<evidence type="ECO:0000313" key="2">
    <source>
        <dbReference type="Proteomes" id="UP000029448"/>
    </source>
</evidence>
<dbReference type="GeneID" id="89479957"/>